<evidence type="ECO:0000313" key="6">
    <source>
        <dbReference type="EMBL" id="GFF12079.1"/>
    </source>
</evidence>
<dbReference type="CDD" id="cd08368">
    <property type="entry name" value="LIM"/>
    <property type="match status" value="1"/>
</dbReference>
<evidence type="ECO:0000256" key="3">
    <source>
        <dbReference type="ARBA" id="ARBA00022833"/>
    </source>
</evidence>
<keyword evidence="1" id="KW-0479">Metal-binding</keyword>
<feature type="region of interest" description="Disordered" evidence="5">
    <location>
        <begin position="399"/>
        <end position="555"/>
    </location>
</feature>
<dbReference type="Pfam" id="PF00412">
    <property type="entry name" value="LIM"/>
    <property type="match status" value="2"/>
</dbReference>
<dbReference type="CDD" id="cd09397">
    <property type="entry name" value="LIM1_UF1"/>
    <property type="match status" value="1"/>
</dbReference>
<dbReference type="GO" id="GO:0030695">
    <property type="term" value="F:GTPase regulator activity"/>
    <property type="evidence" value="ECO:0007669"/>
    <property type="project" value="UniProtKB-ARBA"/>
</dbReference>
<dbReference type="FunFam" id="2.10.110.10:FF:000119">
    <property type="entry name" value="LIM domain protein"/>
    <property type="match status" value="1"/>
</dbReference>
<gene>
    <name evidence="6" type="ORF">ATEIFO6365_0001030200</name>
</gene>
<comment type="caution">
    <text evidence="6">The sequence shown here is derived from an EMBL/GenBank/DDBJ whole genome shotgun (WGS) entry which is preliminary data.</text>
</comment>
<protein>
    <submittedName>
        <fullName evidence="6">LIM domain protein</fullName>
    </submittedName>
</protein>
<dbReference type="AlphaFoldDB" id="A0A5M3YL79"/>
<evidence type="ECO:0000256" key="1">
    <source>
        <dbReference type="ARBA" id="ARBA00022723"/>
    </source>
</evidence>
<feature type="compositionally biased region" description="Low complexity" evidence="5">
    <location>
        <begin position="195"/>
        <end position="207"/>
    </location>
</feature>
<feature type="region of interest" description="Disordered" evidence="5">
    <location>
        <begin position="681"/>
        <end position="770"/>
    </location>
</feature>
<dbReference type="InterPro" id="IPR001781">
    <property type="entry name" value="Znf_LIM"/>
</dbReference>
<feature type="compositionally biased region" description="Polar residues" evidence="5">
    <location>
        <begin position="84"/>
        <end position="95"/>
    </location>
</feature>
<feature type="compositionally biased region" description="Pro residues" evidence="5">
    <location>
        <begin position="748"/>
        <end position="757"/>
    </location>
</feature>
<feature type="region of interest" description="Disordered" evidence="5">
    <location>
        <begin position="30"/>
        <end position="223"/>
    </location>
</feature>
<organism evidence="6 7">
    <name type="scientific">Aspergillus terreus</name>
    <dbReference type="NCBI Taxonomy" id="33178"/>
    <lineage>
        <taxon>Eukaryota</taxon>
        <taxon>Fungi</taxon>
        <taxon>Dikarya</taxon>
        <taxon>Ascomycota</taxon>
        <taxon>Pezizomycotina</taxon>
        <taxon>Eurotiomycetes</taxon>
        <taxon>Eurotiomycetidae</taxon>
        <taxon>Eurotiales</taxon>
        <taxon>Aspergillaceae</taxon>
        <taxon>Aspergillus</taxon>
        <taxon>Aspergillus subgen. Circumdati</taxon>
    </lineage>
</organism>
<dbReference type="VEuPathDB" id="FungiDB:ATEG_08138"/>
<feature type="region of interest" description="Disordered" evidence="5">
    <location>
        <begin position="281"/>
        <end position="386"/>
    </location>
</feature>
<feature type="compositionally biased region" description="Basic and acidic residues" evidence="5">
    <location>
        <begin position="438"/>
        <end position="457"/>
    </location>
</feature>
<dbReference type="Proteomes" id="UP000452235">
    <property type="component" value="Unassembled WGS sequence"/>
</dbReference>
<dbReference type="SUPFAM" id="SSF57716">
    <property type="entry name" value="Glucocorticoid receptor-like (DNA-binding domain)"/>
    <property type="match status" value="1"/>
</dbReference>
<feature type="compositionally biased region" description="Low complexity" evidence="5">
    <location>
        <begin position="408"/>
        <end position="432"/>
    </location>
</feature>
<dbReference type="OrthoDB" id="1112565at2759"/>
<dbReference type="Gene3D" id="2.10.110.10">
    <property type="entry name" value="Cysteine Rich Protein"/>
    <property type="match status" value="2"/>
</dbReference>
<feature type="compositionally biased region" description="Polar residues" evidence="5">
    <location>
        <begin position="298"/>
        <end position="313"/>
    </location>
</feature>
<dbReference type="PANTHER" id="PTHR24207">
    <property type="entry name" value="ZYX102 PROTEIN"/>
    <property type="match status" value="1"/>
</dbReference>
<evidence type="ECO:0000313" key="7">
    <source>
        <dbReference type="Proteomes" id="UP000452235"/>
    </source>
</evidence>
<keyword evidence="2" id="KW-0677">Repeat</keyword>
<dbReference type="SMART" id="SM00132">
    <property type="entry name" value="LIM"/>
    <property type="match status" value="2"/>
</dbReference>
<feature type="compositionally biased region" description="Pro residues" evidence="5">
    <location>
        <begin position="725"/>
        <end position="741"/>
    </location>
</feature>
<dbReference type="FunFam" id="2.10.110.10:FF:000105">
    <property type="entry name" value="Similar to LIM domain-containing protein"/>
    <property type="match status" value="1"/>
</dbReference>
<evidence type="ECO:0000256" key="5">
    <source>
        <dbReference type="SAM" id="MobiDB-lite"/>
    </source>
</evidence>
<dbReference type="PANTHER" id="PTHR24207:SF2">
    <property type="entry name" value="ZYX102 PROTEIN"/>
    <property type="match status" value="1"/>
</dbReference>
<proteinExistence type="predicted"/>
<feature type="compositionally biased region" description="Basic and acidic residues" evidence="5">
    <location>
        <begin position="349"/>
        <end position="379"/>
    </location>
</feature>
<dbReference type="EMBL" id="BLJY01000001">
    <property type="protein sequence ID" value="GFF12079.1"/>
    <property type="molecule type" value="Genomic_DNA"/>
</dbReference>
<evidence type="ECO:0000256" key="4">
    <source>
        <dbReference type="ARBA" id="ARBA00023038"/>
    </source>
</evidence>
<name>A0A5M3YL79_ASPTE</name>
<keyword evidence="3" id="KW-0862">Zinc</keyword>
<reference evidence="6 7" key="1">
    <citation type="submission" date="2020-01" db="EMBL/GenBank/DDBJ databases">
        <title>Aspergillus terreus IFO 6365 whole genome shotgun sequence.</title>
        <authorList>
            <person name="Kanamasa S."/>
            <person name="Takahashi H."/>
        </authorList>
    </citation>
    <scope>NUCLEOTIDE SEQUENCE [LARGE SCALE GENOMIC DNA]</scope>
    <source>
        <strain evidence="6 7">IFO 6365</strain>
    </source>
</reference>
<dbReference type="GO" id="GO:0046872">
    <property type="term" value="F:metal ion binding"/>
    <property type="evidence" value="ECO:0007669"/>
    <property type="project" value="UniProtKB-KW"/>
</dbReference>
<sequence length="770" mass="82527">MDPGLLPSIKCSNCGMSVEISAMGDHICTTARAPSPPRPPPKYVYEVPPRSAARPAPIDPSKANQPFLRPDGDPDKGAALTPSPLRTPQRSQTTPLPMDPHSPGLDGDLPTFPLPRSMSTRNPSGMAVLNDPNTAPPVPSPQYANAMASAGHPPPASAHLPLDTDKGLPPPPVPNDDVPLPDPQGQHKHSASVDSRSSYRTSLASSRYDTGSKRSTAISSRRPSFGSVSYAYKYLDDVPPIPPTIPHFSSAFSDSSVSDVFPRHDGKADSTSFDFHNSAEQQLAPKRDADRPAPSPLRPSSNATSERLSSSRGSAELFFHSPSHSTHGPPLDLPDLSEVRSPSVSSSNHEYKAFRPPTSDHLHPTDAENHTDAHGRKNSDANSESNLSVTSFARALGLDGAGHAAPNSTTESVTTSSESSPSESRSGTSFSSIASEGSSRRKPSDLGRLGPVEEHPSDPGLKPVLDEPLRTESPVELEAPRIPEALFSPDSPTDPAINRGGFSMAPTQPSKNATHPAPSATTSDDKALPDRPTMTRSATEPVARPPPRPKGRCRGCGEMIMGKSVSSADGRLTGRYHKACFVCYDCRTPFQTADFYVLDDRPFCAQHYHERNGSVCHTCNTGIEGQYLETVERTGRGPGDSQKFHPDCLTCRTCHILLKGEYFEWNGLVYCERDARRAAASMSPHRFRRPTMPSSPLAHSRGYSRGYPPPPAGYQGPGPGMRPYGPGPGPMSGPGLRPPAGPYDSGPYGPPPSPGPRRFPERRTTRLMMI</sequence>
<keyword evidence="4" id="KW-0440">LIM domain</keyword>
<evidence type="ECO:0000256" key="2">
    <source>
        <dbReference type="ARBA" id="ARBA00022737"/>
    </source>
</evidence>
<feature type="compositionally biased region" description="Polar residues" evidence="5">
    <location>
        <begin position="213"/>
        <end position="222"/>
    </location>
</feature>
<keyword evidence="7" id="KW-1185">Reference proteome</keyword>
<accession>A0A5M3YL79</accession>
<dbReference type="PROSITE" id="PS50023">
    <property type="entry name" value="LIM_DOMAIN_2"/>
    <property type="match status" value="1"/>
</dbReference>